<feature type="compositionally biased region" description="Low complexity" evidence="1">
    <location>
        <begin position="13"/>
        <end position="22"/>
    </location>
</feature>
<feature type="compositionally biased region" description="Basic and acidic residues" evidence="1">
    <location>
        <begin position="37"/>
        <end position="53"/>
    </location>
</feature>
<feature type="region of interest" description="Disordered" evidence="1">
    <location>
        <begin position="1"/>
        <end position="61"/>
    </location>
</feature>
<accession>A0AAD8KDH7</accession>
<reference evidence="2" key="1">
    <citation type="journal article" date="2023" name="bioRxiv">
        <title>Improved chromosome-level genome assembly for marigold (Tagetes erecta).</title>
        <authorList>
            <person name="Jiang F."/>
            <person name="Yuan L."/>
            <person name="Wang S."/>
            <person name="Wang H."/>
            <person name="Xu D."/>
            <person name="Wang A."/>
            <person name="Fan W."/>
        </authorList>
    </citation>
    <scope>NUCLEOTIDE SEQUENCE</scope>
    <source>
        <strain evidence="2">WSJ</strain>
        <tissue evidence="2">Leaf</tissue>
    </source>
</reference>
<dbReference type="Proteomes" id="UP001229421">
    <property type="component" value="Unassembled WGS sequence"/>
</dbReference>
<gene>
    <name evidence="2" type="ORF">QVD17_28810</name>
</gene>
<keyword evidence="3" id="KW-1185">Reference proteome</keyword>
<dbReference type="EMBL" id="JAUHHV010000007">
    <property type="protein sequence ID" value="KAK1419603.1"/>
    <property type="molecule type" value="Genomic_DNA"/>
</dbReference>
<sequence length="78" mass="8221">MSAPGFTGNFKPGSSGSSSYSYTGNKPLSQQYSLLDQKPKTFGDVDDRTHKSQVDSVKAAAAAPKATSLSDVIHVDKN</sequence>
<evidence type="ECO:0000313" key="3">
    <source>
        <dbReference type="Proteomes" id="UP001229421"/>
    </source>
</evidence>
<organism evidence="2 3">
    <name type="scientific">Tagetes erecta</name>
    <name type="common">African marigold</name>
    <dbReference type="NCBI Taxonomy" id="13708"/>
    <lineage>
        <taxon>Eukaryota</taxon>
        <taxon>Viridiplantae</taxon>
        <taxon>Streptophyta</taxon>
        <taxon>Embryophyta</taxon>
        <taxon>Tracheophyta</taxon>
        <taxon>Spermatophyta</taxon>
        <taxon>Magnoliopsida</taxon>
        <taxon>eudicotyledons</taxon>
        <taxon>Gunneridae</taxon>
        <taxon>Pentapetalae</taxon>
        <taxon>asterids</taxon>
        <taxon>campanulids</taxon>
        <taxon>Asterales</taxon>
        <taxon>Asteraceae</taxon>
        <taxon>Asteroideae</taxon>
        <taxon>Heliantheae alliance</taxon>
        <taxon>Tageteae</taxon>
        <taxon>Tagetes</taxon>
    </lineage>
</organism>
<feature type="compositionally biased region" description="Polar residues" evidence="1">
    <location>
        <begin position="23"/>
        <end position="34"/>
    </location>
</feature>
<name>A0AAD8KDH7_TARER</name>
<dbReference type="AlphaFoldDB" id="A0AAD8KDH7"/>
<comment type="caution">
    <text evidence="2">The sequence shown here is derived from an EMBL/GenBank/DDBJ whole genome shotgun (WGS) entry which is preliminary data.</text>
</comment>
<protein>
    <submittedName>
        <fullName evidence="2">Uncharacterized protein</fullName>
    </submittedName>
</protein>
<evidence type="ECO:0000256" key="1">
    <source>
        <dbReference type="SAM" id="MobiDB-lite"/>
    </source>
</evidence>
<evidence type="ECO:0000313" key="2">
    <source>
        <dbReference type="EMBL" id="KAK1419603.1"/>
    </source>
</evidence>
<proteinExistence type="predicted"/>